<gene>
    <name evidence="2" type="primary">yteR</name>
    <name evidence="2" type="ORF">NCTC12360_02326</name>
</gene>
<dbReference type="EC" id="3.2.1.172" evidence="2"/>
<evidence type="ECO:0000313" key="3">
    <source>
        <dbReference type="Proteomes" id="UP000254807"/>
    </source>
</evidence>
<dbReference type="Proteomes" id="UP000254807">
    <property type="component" value="Unassembled WGS sequence"/>
</dbReference>
<dbReference type="GO" id="GO:0102211">
    <property type="term" value="F:unsaturated rhamnogalacturonyl hydrolase activity"/>
    <property type="evidence" value="ECO:0007669"/>
    <property type="project" value="UniProtKB-EC"/>
</dbReference>
<dbReference type="InterPro" id="IPR008928">
    <property type="entry name" value="6-hairpin_glycosidase_sf"/>
</dbReference>
<organism evidence="2 3">
    <name type="scientific">Enterococcus gallinarum</name>
    <dbReference type="NCBI Taxonomy" id="1353"/>
    <lineage>
        <taxon>Bacteria</taxon>
        <taxon>Bacillati</taxon>
        <taxon>Bacillota</taxon>
        <taxon>Bacilli</taxon>
        <taxon>Lactobacillales</taxon>
        <taxon>Enterococcaceae</taxon>
        <taxon>Enterococcus</taxon>
    </lineage>
</organism>
<proteinExistence type="predicted"/>
<name>A0A376H6N8_ENTGA</name>
<accession>A0A376H6N8</accession>
<dbReference type="GO" id="GO:0005975">
    <property type="term" value="P:carbohydrate metabolic process"/>
    <property type="evidence" value="ECO:0007669"/>
    <property type="project" value="InterPro"/>
</dbReference>
<dbReference type="Gene3D" id="1.50.10.10">
    <property type="match status" value="1"/>
</dbReference>
<dbReference type="OrthoDB" id="6381507at2"/>
<dbReference type="InterPro" id="IPR012341">
    <property type="entry name" value="6hp_glycosidase-like_sf"/>
</dbReference>
<sequence>MEEIRQFLDQVIAHSSPEAPIWNQEARLANHPIRWSYIDGCMILAIQYMFNATQDENYLAFVETFIDHYIDEAGNPLGYDEKEYNCDAVNEGKVLFQLYAITKKSKYRKALDNLYRQVLLQPRTKEGSMWHKLVYPQQVWLDGLYMVQPFAIQYQLTFGNSADVSDVIGQFKNVMESMKDPRTGLLYHGYDCTRTAFWAHPKTGCSANFWTRSLGWYAMALVDTLEILLSHEGYLQEKQQLQRYLTELLGAVMAYQDPKTSLFFQVTDRPDGEDNYLETSGSAALSYVMLKASRLAILPSQYKKIGETILRALVRHKLVIKNGEFTLKDICLVAGLGGMPGKGNYKIRDGSYEYYISEPVVNDDAKGIGPFVYAYSEWLQLQSQ</sequence>
<protein>
    <submittedName>
        <fullName evidence="2">Glycosyl hydrolase</fullName>
        <ecNumber evidence="2">3.2.1.172</ecNumber>
    </submittedName>
</protein>
<keyword evidence="2" id="KW-0326">Glycosidase</keyword>
<dbReference type="InterPro" id="IPR010905">
    <property type="entry name" value="Glyco_hydro_88"/>
</dbReference>
<reference evidence="2 3" key="1">
    <citation type="submission" date="2018-06" db="EMBL/GenBank/DDBJ databases">
        <authorList>
            <consortium name="Pathogen Informatics"/>
            <person name="Doyle S."/>
        </authorList>
    </citation>
    <scope>NUCLEOTIDE SEQUENCE [LARGE SCALE GENOMIC DNA]</scope>
    <source>
        <strain evidence="2 3">NCTC12360</strain>
    </source>
</reference>
<evidence type="ECO:0000256" key="1">
    <source>
        <dbReference type="ARBA" id="ARBA00022801"/>
    </source>
</evidence>
<keyword evidence="1 2" id="KW-0378">Hydrolase</keyword>
<keyword evidence="3" id="KW-1185">Reference proteome</keyword>
<dbReference type="PANTHER" id="PTHR33886">
    <property type="entry name" value="UNSATURATED RHAMNOGALACTURONAN HYDROLASE (EUROFUNG)"/>
    <property type="match status" value="1"/>
</dbReference>
<dbReference type="AlphaFoldDB" id="A0A376H6N8"/>
<dbReference type="Pfam" id="PF07470">
    <property type="entry name" value="Glyco_hydro_88"/>
    <property type="match status" value="1"/>
</dbReference>
<evidence type="ECO:0000313" key="2">
    <source>
        <dbReference type="EMBL" id="STD83839.1"/>
    </source>
</evidence>
<dbReference type="PANTHER" id="PTHR33886:SF8">
    <property type="entry name" value="UNSATURATED RHAMNOGALACTURONAN HYDROLASE (EUROFUNG)"/>
    <property type="match status" value="1"/>
</dbReference>
<dbReference type="SUPFAM" id="SSF48208">
    <property type="entry name" value="Six-hairpin glycosidases"/>
    <property type="match status" value="1"/>
</dbReference>
<dbReference type="EMBL" id="UFYW01000001">
    <property type="protein sequence ID" value="STD83839.1"/>
    <property type="molecule type" value="Genomic_DNA"/>
</dbReference>
<dbReference type="RefSeq" id="WP_060813705.1">
    <property type="nucleotide sequence ID" value="NZ_JBHULA010000017.1"/>
</dbReference>
<dbReference type="InterPro" id="IPR052043">
    <property type="entry name" value="PolySaccharide_Degr_Enz"/>
</dbReference>